<dbReference type="Gene3D" id="1.10.340.30">
    <property type="entry name" value="Hypothetical protein, domain 2"/>
    <property type="match status" value="1"/>
</dbReference>
<evidence type="ECO:0000313" key="11">
    <source>
        <dbReference type="EMBL" id="KKT41590.1"/>
    </source>
</evidence>
<dbReference type="SUPFAM" id="SSF48150">
    <property type="entry name" value="DNA-glycosylase"/>
    <property type="match status" value="1"/>
</dbReference>
<keyword evidence="2" id="KW-0004">4Fe-4S</keyword>
<evidence type="ECO:0000256" key="6">
    <source>
        <dbReference type="ARBA" id="ARBA00023004"/>
    </source>
</evidence>
<dbReference type="PROSITE" id="PS01155">
    <property type="entry name" value="ENDONUCLEASE_III_2"/>
    <property type="match status" value="1"/>
</dbReference>
<organism evidence="11 12">
    <name type="scientific">Candidatus Giovannonibacteria bacterium GW2011_GWA2_44_13b</name>
    <dbReference type="NCBI Taxonomy" id="1618647"/>
    <lineage>
        <taxon>Bacteria</taxon>
        <taxon>Candidatus Giovannoniibacteriota</taxon>
    </lineage>
</organism>
<evidence type="ECO:0000313" key="12">
    <source>
        <dbReference type="Proteomes" id="UP000034736"/>
    </source>
</evidence>
<keyword evidence="6" id="KW-0408">Iron</keyword>
<accession>A0A0G1H4C4</accession>
<dbReference type="InterPro" id="IPR004036">
    <property type="entry name" value="Endonuclease-III-like_CS2"/>
</dbReference>
<evidence type="ECO:0000256" key="7">
    <source>
        <dbReference type="ARBA" id="ARBA00023014"/>
    </source>
</evidence>
<keyword evidence="11" id="KW-0255">Endonuclease</keyword>
<evidence type="ECO:0000256" key="8">
    <source>
        <dbReference type="ARBA" id="ARBA00023204"/>
    </source>
</evidence>
<dbReference type="InterPro" id="IPR003265">
    <property type="entry name" value="HhH-GPD_domain"/>
</dbReference>
<dbReference type="Proteomes" id="UP000034736">
    <property type="component" value="Unassembled WGS sequence"/>
</dbReference>
<dbReference type="CDD" id="cd00056">
    <property type="entry name" value="ENDO3c"/>
    <property type="match status" value="1"/>
</dbReference>
<dbReference type="PIRSF" id="PIRSF001435">
    <property type="entry name" value="Nth"/>
    <property type="match status" value="1"/>
</dbReference>
<evidence type="ECO:0000256" key="3">
    <source>
        <dbReference type="ARBA" id="ARBA00022723"/>
    </source>
</evidence>
<keyword evidence="11" id="KW-0540">Nuclease</keyword>
<name>A0A0G1H4C4_9BACT</name>
<evidence type="ECO:0000259" key="10">
    <source>
        <dbReference type="SMART" id="SM00478"/>
    </source>
</evidence>
<protein>
    <submittedName>
        <fullName evidence="11">Endonuclease III</fullName>
    </submittedName>
</protein>
<dbReference type="GO" id="GO:0004519">
    <property type="term" value="F:endonuclease activity"/>
    <property type="evidence" value="ECO:0007669"/>
    <property type="project" value="UniProtKB-KW"/>
</dbReference>
<evidence type="ECO:0000256" key="2">
    <source>
        <dbReference type="ARBA" id="ARBA00022485"/>
    </source>
</evidence>
<dbReference type="Gene3D" id="1.10.1670.10">
    <property type="entry name" value="Helix-hairpin-Helix base-excision DNA repair enzymes (C-terminal)"/>
    <property type="match status" value="1"/>
</dbReference>
<dbReference type="PANTHER" id="PTHR10359:SF18">
    <property type="entry name" value="ENDONUCLEASE III"/>
    <property type="match status" value="1"/>
</dbReference>
<dbReference type="PATRIC" id="fig|1618647.3.peg.330"/>
<evidence type="ECO:0000256" key="5">
    <source>
        <dbReference type="ARBA" id="ARBA00022801"/>
    </source>
</evidence>
<evidence type="ECO:0000256" key="9">
    <source>
        <dbReference type="ARBA" id="ARBA00023295"/>
    </source>
</evidence>
<feature type="domain" description="HhH-GPD" evidence="10">
    <location>
        <begin position="51"/>
        <end position="199"/>
    </location>
</feature>
<dbReference type="Pfam" id="PF00730">
    <property type="entry name" value="HhH-GPD"/>
    <property type="match status" value="1"/>
</dbReference>
<dbReference type="SMART" id="SM00478">
    <property type="entry name" value="ENDO3c"/>
    <property type="match status" value="1"/>
</dbReference>
<dbReference type="PANTHER" id="PTHR10359">
    <property type="entry name" value="A/G-SPECIFIC ADENINE GLYCOSYLASE/ENDONUCLEASE III"/>
    <property type="match status" value="1"/>
</dbReference>
<dbReference type="GO" id="GO:0006285">
    <property type="term" value="P:base-excision repair, AP site formation"/>
    <property type="evidence" value="ECO:0007669"/>
    <property type="project" value="TreeGrafter"/>
</dbReference>
<dbReference type="InterPro" id="IPR011257">
    <property type="entry name" value="DNA_glycosylase"/>
</dbReference>
<evidence type="ECO:0000256" key="4">
    <source>
        <dbReference type="ARBA" id="ARBA00022763"/>
    </source>
</evidence>
<gene>
    <name evidence="11" type="ORF">UW30_C0006G0017</name>
</gene>
<comment type="similarity">
    <text evidence="1">Belongs to the Nth/MutY family.</text>
</comment>
<dbReference type="GO" id="GO:0051539">
    <property type="term" value="F:4 iron, 4 sulfur cluster binding"/>
    <property type="evidence" value="ECO:0007669"/>
    <property type="project" value="UniProtKB-KW"/>
</dbReference>
<keyword evidence="5" id="KW-0378">Hydrolase</keyword>
<keyword evidence="8" id="KW-0234">DNA repair</keyword>
<dbReference type="EMBL" id="LCHU01000006">
    <property type="protein sequence ID" value="KKT41590.1"/>
    <property type="molecule type" value="Genomic_DNA"/>
</dbReference>
<keyword evidence="4" id="KW-0227">DNA damage</keyword>
<evidence type="ECO:0000256" key="1">
    <source>
        <dbReference type="ARBA" id="ARBA00008343"/>
    </source>
</evidence>
<dbReference type="InterPro" id="IPR023170">
    <property type="entry name" value="HhH_base_excis_C"/>
</dbReference>
<keyword evidence="9" id="KW-0326">Glycosidase</keyword>
<dbReference type="GO" id="GO:0019104">
    <property type="term" value="F:DNA N-glycosylase activity"/>
    <property type="evidence" value="ECO:0007669"/>
    <property type="project" value="UniProtKB-ARBA"/>
</dbReference>
<dbReference type="AlphaFoldDB" id="A0A0G1H4C4"/>
<dbReference type="FunFam" id="1.10.340.30:FF:000001">
    <property type="entry name" value="Endonuclease III"/>
    <property type="match status" value="1"/>
</dbReference>
<sequence>MISFEKAKKETTEARRKRALQILARLKKAYPKAKIALEYGNNIQLLVAVIMSAQCTDKKVNEITAVLFKKYKTVDDFADADQRKFGLEIKSAGFYNAKSKNIIAACKMLRKDFGGKIPKTMPEILKLPGVARKTANIVLGNAYGVVEGIAVDTHVRQFANYCALSFEHDPNKIEQDLMKVIPKKDWFKTTYRIIDFNREMRSRASREAAKSKIVLQDLCPGSPI</sequence>
<keyword evidence="3" id="KW-0479">Metal-binding</keyword>
<proteinExistence type="inferred from homology"/>
<dbReference type="GO" id="GO:0046872">
    <property type="term" value="F:metal ion binding"/>
    <property type="evidence" value="ECO:0007669"/>
    <property type="project" value="UniProtKB-KW"/>
</dbReference>
<reference evidence="11 12" key="1">
    <citation type="journal article" date="2015" name="Nature">
        <title>rRNA introns, odd ribosomes, and small enigmatic genomes across a large radiation of phyla.</title>
        <authorList>
            <person name="Brown C.T."/>
            <person name="Hug L.A."/>
            <person name="Thomas B.C."/>
            <person name="Sharon I."/>
            <person name="Castelle C.J."/>
            <person name="Singh A."/>
            <person name="Wilkins M.J."/>
            <person name="Williams K.H."/>
            <person name="Banfield J.F."/>
        </authorList>
    </citation>
    <scope>NUCLEOTIDE SEQUENCE [LARGE SCALE GENOMIC DNA]</scope>
</reference>
<dbReference type="STRING" id="1618647.UW30_C0006G0017"/>
<keyword evidence="7" id="KW-0411">Iron-sulfur</keyword>
<comment type="caution">
    <text evidence="11">The sequence shown here is derived from an EMBL/GenBank/DDBJ whole genome shotgun (WGS) entry which is preliminary data.</text>
</comment>